<feature type="domain" description="Amino acid transporter transmembrane" evidence="9">
    <location>
        <begin position="43"/>
        <end position="445"/>
    </location>
</feature>
<evidence type="ECO:0000313" key="10">
    <source>
        <dbReference type="EMBL" id="CAK0737316.1"/>
    </source>
</evidence>
<keyword evidence="11" id="KW-1185">Reference proteome</keyword>
<evidence type="ECO:0000256" key="2">
    <source>
        <dbReference type="ARBA" id="ARBA00022448"/>
    </source>
</evidence>
<dbReference type="Proteomes" id="UP001314263">
    <property type="component" value="Unassembled WGS sequence"/>
</dbReference>
<dbReference type="GO" id="GO:0015179">
    <property type="term" value="F:L-amino acid transmembrane transporter activity"/>
    <property type="evidence" value="ECO:0007669"/>
    <property type="project" value="TreeGrafter"/>
</dbReference>
<keyword evidence="5 8" id="KW-1133">Transmembrane helix</keyword>
<gene>
    <name evidence="10" type="ORF">CVIRNUC_000892</name>
</gene>
<feature type="transmembrane region" description="Helical" evidence="8">
    <location>
        <begin position="423"/>
        <end position="445"/>
    </location>
</feature>
<feature type="transmembrane region" description="Helical" evidence="8">
    <location>
        <begin position="153"/>
        <end position="174"/>
    </location>
</feature>
<evidence type="ECO:0000256" key="7">
    <source>
        <dbReference type="ARBA" id="ARBA00049662"/>
    </source>
</evidence>
<proteinExistence type="inferred from homology"/>
<feature type="transmembrane region" description="Helical" evidence="8">
    <location>
        <begin position="186"/>
        <end position="209"/>
    </location>
</feature>
<dbReference type="Pfam" id="PF01490">
    <property type="entry name" value="Aa_trans"/>
    <property type="match status" value="1"/>
</dbReference>
<dbReference type="InterPro" id="IPR013057">
    <property type="entry name" value="AA_transpt_TM"/>
</dbReference>
<evidence type="ECO:0000256" key="6">
    <source>
        <dbReference type="ARBA" id="ARBA00023136"/>
    </source>
</evidence>
<feature type="transmembrane region" description="Helical" evidence="8">
    <location>
        <begin position="361"/>
        <end position="382"/>
    </location>
</feature>
<comment type="subcellular location">
    <subcellularLocation>
        <location evidence="1">Membrane</location>
        <topology evidence="1">Multi-pass membrane protein</topology>
    </subcellularLocation>
</comment>
<feature type="transmembrane region" description="Helical" evidence="8">
    <location>
        <begin position="229"/>
        <end position="248"/>
    </location>
</feature>
<evidence type="ECO:0000313" key="11">
    <source>
        <dbReference type="Proteomes" id="UP001314263"/>
    </source>
</evidence>
<evidence type="ECO:0000256" key="3">
    <source>
        <dbReference type="ARBA" id="ARBA00022692"/>
    </source>
</evidence>
<feature type="transmembrane region" description="Helical" evidence="8">
    <location>
        <begin position="388"/>
        <end position="411"/>
    </location>
</feature>
<evidence type="ECO:0000256" key="5">
    <source>
        <dbReference type="ARBA" id="ARBA00022989"/>
    </source>
</evidence>
<dbReference type="GO" id="GO:0005774">
    <property type="term" value="C:vacuolar membrane"/>
    <property type="evidence" value="ECO:0007669"/>
    <property type="project" value="TreeGrafter"/>
</dbReference>
<keyword evidence="2" id="KW-0813">Transport</keyword>
<feature type="transmembrane region" description="Helical" evidence="8">
    <location>
        <begin position="121"/>
        <end position="141"/>
    </location>
</feature>
<evidence type="ECO:0000256" key="4">
    <source>
        <dbReference type="ARBA" id="ARBA00022970"/>
    </source>
</evidence>
<dbReference type="PANTHER" id="PTHR22950:SF692">
    <property type="entry name" value="TRANSMEMBRANE AMINO ACID TRANSPORTER FAMILY PROTEIN"/>
    <property type="match status" value="1"/>
</dbReference>
<name>A0AAV1HV16_9CHLO</name>
<dbReference type="PANTHER" id="PTHR22950">
    <property type="entry name" value="AMINO ACID TRANSPORTER"/>
    <property type="match status" value="1"/>
</dbReference>
<keyword evidence="3 8" id="KW-0812">Transmembrane</keyword>
<organism evidence="10 11">
    <name type="scientific">Coccomyxa viridis</name>
    <dbReference type="NCBI Taxonomy" id="1274662"/>
    <lineage>
        <taxon>Eukaryota</taxon>
        <taxon>Viridiplantae</taxon>
        <taxon>Chlorophyta</taxon>
        <taxon>core chlorophytes</taxon>
        <taxon>Trebouxiophyceae</taxon>
        <taxon>Trebouxiophyceae incertae sedis</taxon>
        <taxon>Coccomyxaceae</taxon>
        <taxon>Coccomyxa</taxon>
    </lineage>
</organism>
<comment type="caution">
    <text evidence="10">The sequence shown here is derived from an EMBL/GenBank/DDBJ whole genome shotgun (WGS) entry which is preliminary data.</text>
</comment>
<keyword evidence="6 8" id="KW-0472">Membrane</keyword>
<keyword evidence="4" id="KW-0029">Amino-acid transport</keyword>
<comment type="similarity">
    <text evidence="7">Belongs to the amino acid/polyamine transporter 2 family. Amino acid/auxin permease (AAAP) (TC 2.A.18.5) subfamily.</text>
</comment>
<sequence length="451" mass="48196">MEDETSSSEPLLAAVEAQNAVANGHGFCLDEERIVEARHSSGQSGFLKTLFNSVNILCGVGLLATPYASAQMGYSSLLLLTVLGLLFLYTGKLLGRCMADAPWILTYPDIGEHAFGQRGRIIISVMLYAELYITAVDFLIMEGQNLSAIAPSFLPFGGALGSARQAWVLIAAVIMLPTVFLRSLGLLAYLSAAGVLTSLSLTCLVGVIAGEHGFANTQLPFLRYEGLPLAIGLLAFNYGGHSVFPSVYTSMRNPKQYFRVLDWTFAIVISLYAAMSVLGYLAYGDTVENNVTLSAQEKDPRAIPTHIATWVTIVLPFTKYALLMMPIAAAIEEKIPARSTHGSYAKLGSEGKRRWSDRAQVLLISCGIRTALVASTVAAALAVPQFAYVTALGGALFGLTVCVCIPALAFLKITWGKIGKLEQCFAAGVVMFGAALSVTGTYQAILNILTH</sequence>
<evidence type="ECO:0000259" key="9">
    <source>
        <dbReference type="Pfam" id="PF01490"/>
    </source>
</evidence>
<feature type="transmembrane region" description="Helical" evidence="8">
    <location>
        <begin position="307"/>
        <end position="331"/>
    </location>
</feature>
<evidence type="ECO:0000256" key="8">
    <source>
        <dbReference type="SAM" id="Phobius"/>
    </source>
</evidence>
<feature type="transmembrane region" description="Helical" evidence="8">
    <location>
        <begin position="71"/>
        <end position="89"/>
    </location>
</feature>
<dbReference type="AlphaFoldDB" id="A0AAV1HV16"/>
<evidence type="ECO:0000256" key="1">
    <source>
        <dbReference type="ARBA" id="ARBA00004141"/>
    </source>
</evidence>
<dbReference type="EMBL" id="CAUYUE010000001">
    <property type="protein sequence ID" value="CAK0737316.1"/>
    <property type="molecule type" value="Genomic_DNA"/>
</dbReference>
<accession>A0AAV1HV16</accession>
<feature type="transmembrane region" description="Helical" evidence="8">
    <location>
        <begin position="260"/>
        <end position="283"/>
    </location>
</feature>
<protein>
    <recommendedName>
        <fullName evidence="9">Amino acid transporter transmembrane domain-containing protein</fullName>
    </recommendedName>
</protein>
<reference evidence="10 11" key="1">
    <citation type="submission" date="2023-10" db="EMBL/GenBank/DDBJ databases">
        <authorList>
            <person name="Maclean D."/>
            <person name="Macfadyen A."/>
        </authorList>
    </citation>
    <scope>NUCLEOTIDE SEQUENCE [LARGE SCALE GENOMIC DNA]</scope>
</reference>